<evidence type="ECO:0000256" key="7">
    <source>
        <dbReference type="SAM" id="MobiDB-lite"/>
    </source>
</evidence>
<evidence type="ECO:0000256" key="2">
    <source>
        <dbReference type="ARBA" id="ARBA00007466"/>
    </source>
</evidence>
<evidence type="ECO:0000313" key="8">
    <source>
        <dbReference type="EMBL" id="GAV50256.1"/>
    </source>
</evidence>
<comment type="similarity">
    <text evidence="2">Belongs to the NOP14 family.</text>
</comment>
<keyword evidence="5" id="KW-0539">Nucleus</keyword>
<feature type="compositionally biased region" description="Basic and acidic residues" evidence="7">
    <location>
        <begin position="127"/>
        <end position="154"/>
    </location>
</feature>
<dbReference type="GO" id="GO:0032040">
    <property type="term" value="C:small-subunit processome"/>
    <property type="evidence" value="ECO:0007669"/>
    <property type="project" value="InterPro"/>
</dbReference>
<evidence type="ECO:0008006" key="10">
    <source>
        <dbReference type="Google" id="ProtNLM"/>
    </source>
</evidence>
<dbReference type="InterPro" id="IPR007276">
    <property type="entry name" value="Nop14"/>
</dbReference>
<comment type="function">
    <text evidence="6">Involved in nucleolar processing of pre-18S ribosomal RNA. Has a role in the nuclear export of 40S pre-ribosomal subunit to the cytoplasm.</text>
</comment>
<dbReference type="GO" id="GO:0030692">
    <property type="term" value="C:Noc4p-Nop14p complex"/>
    <property type="evidence" value="ECO:0007669"/>
    <property type="project" value="TreeGrafter"/>
</dbReference>
<sequence length="819" mass="94681">MYRNYKPFINTATAKVTTYSNIMGGSQLKNLKATLKANDLTGQTAPKKKKGSKRQAKNYDHEERQQVIAKIREQFSPFEIKAAKSKQGKEKMVPVGKPGTSKQIGEEQRQRIFEAKKAQKNKQGGVVDRRFGERSRDMTEEEKMLERFTREKQSQSKSRKNLFDLNDDDDDDMFGAKLTHLGQDLEDDFDEGDLGVDEEDDKGGFSSKRKYEDSLGEPQPESRKKTKAEVMQEVIAKSKFYKQERQKSQEQRQDQIEELDEGFDDIMSELRSSNVQRNPEEPNQEEKDKQKEYDMKVRELIMDRRAAPADRTKTEEEIKKEEEEKMKRLEQQRIDRMSGIVMDEDGEEKGVDDLDDDFWGSDEEQEGSGEEAIADSDEDVQLSSEDEGEARRPIRDISCPDNHKEFMDMVKGPVSEHPKIVKKIIKAYQPKLAEGNKEKLGKFTGIILRHMIFLSEQKYSGNVPEFASVQNSLLGILKSMSEKYNHPLSDTCRDIIKEMQIRFKEKHFSGLSVGDLTFFTLVGCLFSTSDQYHLIVTPCSILIAEFLEQIKFNSLERLGFGAVLVRISLQYQRLAKRYIPEVTYFLEKSLATFLANDNCINFNVDTKDLAISKTQDFSKEIPSTLNLHLLFESHELGDDLKASIFLNILDSLRIAVTTIWKNLSAFEEICVNTEFLLNEIIKSFPGLKIAHQLLETIQKLKKFDQHYPLSLQNHRPLAIPSHAPKFEENFNPEKKSYDPSRTRNEINKMKAQLKKERKFTMKEIRKDTRFEARQKVDEDKKNAASYHAKMAQIFNTISTEEGAEKNKYEKEKKLRTGKH</sequence>
<evidence type="ECO:0000313" key="9">
    <source>
        <dbReference type="Proteomes" id="UP000187013"/>
    </source>
</evidence>
<feature type="compositionally biased region" description="Basic and acidic residues" evidence="7">
    <location>
        <begin position="241"/>
        <end position="255"/>
    </location>
</feature>
<accession>A0A1Q3A3H4</accession>
<organism evidence="8 9">
    <name type="scientific">Zygosaccharomyces rouxii</name>
    <dbReference type="NCBI Taxonomy" id="4956"/>
    <lineage>
        <taxon>Eukaryota</taxon>
        <taxon>Fungi</taxon>
        <taxon>Dikarya</taxon>
        <taxon>Ascomycota</taxon>
        <taxon>Saccharomycotina</taxon>
        <taxon>Saccharomycetes</taxon>
        <taxon>Saccharomycetales</taxon>
        <taxon>Saccharomycetaceae</taxon>
        <taxon>Zygosaccharomyces</taxon>
    </lineage>
</organism>
<keyword evidence="4" id="KW-0698">rRNA processing</keyword>
<feature type="compositionally biased region" description="Basic and acidic residues" evidence="7">
    <location>
        <begin position="220"/>
        <end position="230"/>
    </location>
</feature>
<dbReference type="Proteomes" id="UP000187013">
    <property type="component" value="Unassembled WGS sequence"/>
</dbReference>
<feature type="compositionally biased region" description="Acidic residues" evidence="7">
    <location>
        <begin position="353"/>
        <end position="388"/>
    </location>
</feature>
<dbReference type="OrthoDB" id="441771at2759"/>
<gene>
    <name evidence="8" type="ORF">ZYGR_0U01120</name>
</gene>
<comment type="caution">
    <text evidence="8">The sequence shown here is derived from an EMBL/GenBank/DDBJ whole genome shotgun (WGS) entry which is preliminary data.</text>
</comment>
<dbReference type="PANTHER" id="PTHR23183">
    <property type="entry name" value="NOP14"/>
    <property type="match status" value="1"/>
</dbReference>
<dbReference type="Pfam" id="PF04147">
    <property type="entry name" value="Nop14"/>
    <property type="match status" value="2"/>
</dbReference>
<dbReference type="eggNOG" id="KOG2147">
    <property type="taxonomic scope" value="Eukaryota"/>
</dbReference>
<reference evidence="8 9" key="1">
    <citation type="submission" date="2016-08" db="EMBL/GenBank/DDBJ databases">
        <title>Draft genome sequence of allopolyploid Zygosaccharomyces rouxii.</title>
        <authorList>
            <person name="Watanabe J."/>
            <person name="Uehara K."/>
            <person name="Mogi Y."/>
            <person name="Tsukioka Y."/>
        </authorList>
    </citation>
    <scope>NUCLEOTIDE SEQUENCE [LARGE SCALE GENOMIC DNA]</scope>
    <source>
        <strain evidence="8 9">NBRC 110957</strain>
    </source>
</reference>
<evidence type="ECO:0000256" key="1">
    <source>
        <dbReference type="ARBA" id="ARBA00004604"/>
    </source>
</evidence>
<feature type="compositionally biased region" description="Acidic residues" evidence="7">
    <location>
        <begin position="184"/>
        <end position="201"/>
    </location>
</feature>
<evidence type="ECO:0000256" key="3">
    <source>
        <dbReference type="ARBA" id="ARBA00022517"/>
    </source>
</evidence>
<protein>
    <recommendedName>
        <fullName evidence="10">Nucleolar complex protein 14</fullName>
    </recommendedName>
</protein>
<feature type="region of interest" description="Disordered" evidence="7">
    <location>
        <begin position="722"/>
        <end position="741"/>
    </location>
</feature>
<comment type="subcellular location">
    <subcellularLocation>
        <location evidence="1">Nucleus</location>
        <location evidence="1">Nucleolus</location>
    </subcellularLocation>
</comment>
<name>A0A1Q3A3H4_ZYGRO</name>
<dbReference type="GO" id="GO:0030490">
    <property type="term" value="P:maturation of SSU-rRNA"/>
    <property type="evidence" value="ECO:0007669"/>
    <property type="project" value="TreeGrafter"/>
</dbReference>
<feature type="compositionally biased region" description="Basic residues" evidence="7">
    <location>
        <begin position="46"/>
        <end position="56"/>
    </location>
</feature>
<feature type="region of interest" description="Disordered" evidence="7">
    <location>
        <begin position="798"/>
        <end position="819"/>
    </location>
</feature>
<dbReference type="EMBL" id="BDGX01000021">
    <property type="protein sequence ID" value="GAV50256.1"/>
    <property type="molecule type" value="Genomic_DNA"/>
</dbReference>
<feature type="compositionally biased region" description="Basic and acidic residues" evidence="7">
    <location>
        <begin position="724"/>
        <end position="741"/>
    </location>
</feature>
<feature type="compositionally biased region" description="Basic and acidic residues" evidence="7">
    <location>
        <begin position="278"/>
        <end position="336"/>
    </location>
</feature>
<feature type="compositionally biased region" description="Acidic residues" evidence="7">
    <location>
        <begin position="256"/>
        <end position="267"/>
    </location>
</feature>
<proteinExistence type="inferred from homology"/>
<dbReference type="PANTHER" id="PTHR23183:SF0">
    <property type="entry name" value="NUCLEOLAR PROTEIN 14"/>
    <property type="match status" value="1"/>
</dbReference>
<keyword evidence="3" id="KW-0690">Ribosome biogenesis</keyword>
<evidence type="ECO:0000256" key="5">
    <source>
        <dbReference type="ARBA" id="ARBA00023242"/>
    </source>
</evidence>
<feature type="region of interest" description="Disordered" evidence="7">
    <location>
        <begin position="39"/>
        <end position="64"/>
    </location>
</feature>
<evidence type="ECO:0000256" key="6">
    <source>
        <dbReference type="ARBA" id="ARBA00024695"/>
    </source>
</evidence>
<dbReference type="AlphaFoldDB" id="A0A1Q3A3H4"/>
<feature type="compositionally biased region" description="Basic and acidic residues" evidence="7">
    <location>
        <begin position="104"/>
        <end position="117"/>
    </location>
</feature>
<feature type="compositionally biased region" description="Basic and acidic residues" evidence="7">
    <location>
        <begin position="802"/>
        <end position="819"/>
    </location>
</feature>
<evidence type="ECO:0000256" key="4">
    <source>
        <dbReference type="ARBA" id="ARBA00022552"/>
    </source>
</evidence>
<feature type="region of interest" description="Disordered" evidence="7">
    <location>
        <begin position="83"/>
        <end position="400"/>
    </location>
</feature>